<dbReference type="PANTHER" id="PTHR42978:SF7">
    <property type="entry name" value="METALLO-HYDROLASE RV2300C-RELATED"/>
    <property type="match status" value="1"/>
</dbReference>
<gene>
    <name evidence="8" type="ORF">ACFSCY_17985</name>
</gene>
<dbReference type="EMBL" id="JBHUCP010000011">
    <property type="protein sequence ID" value="MFD1531331.1"/>
    <property type="molecule type" value="Genomic_DNA"/>
</dbReference>
<keyword evidence="3" id="KW-0479">Metal-binding</keyword>
<evidence type="ECO:0000256" key="3">
    <source>
        <dbReference type="ARBA" id="ARBA00022723"/>
    </source>
</evidence>
<comment type="caution">
    <text evidence="8">The sequence shown here is derived from an EMBL/GenBank/DDBJ whole genome shotgun (WGS) entry which is preliminary data.</text>
</comment>
<proteinExistence type="inferred from homology"/>
<dbReference type="SMART" id="SM00849">
    <property type="entry name" value="Lactamase_B"/>
    <property type="match status" value="1"/>
</dbReference>
<feature type="region of interest" description="Disordered" evidence="6">
    <location>
        <begin position="281"/>
        <end position="303"/>
    </location>
</feature>
<keyword evidence="5" id="KW-0862">Zinc</keyword>
<feature type="domain" description="Metallo-beta-lactamase" evidence="7">
    <location>
        <begin position="34"/>
        <end position="251"/>
    </location>
</feature>
<keyword evidence="9" id="KW-1185">Reference proteome</keyword>
<dbReference type="PANTHER" id="PTHR42978">
    <property type="entry name" value="QUORUM-QUENCHING LACTONASE YTNP-RELATED-RELATED"/>
    <property type="match status" value="1"/>
</dbReference>
<dbReference type="SUPFAM" id="SSF56281">
    <property type="entry name" value="Metallo-hydrolase/oxidoreductase"/>
    <property type="match status" value="1"/>
</dbReference>
<accession>A0ABW4FN54</accession>
<organism evidence="8 9">
    <name type="scientific">Pseudonocardia aurantiaca</name>
    <dbReference type="NCBI Taxonomy" id="75290"/>
    <lineage>
        <taxon>Bacteria</taxon>
        <taxon>Bacillati</taxon>
        <taxon>Actinomycetota</taxon>
        <taxon>Actinomycetes</taxon>
        <taxon>Pseudonocardiales</taxon>
        <taxon>Pseudonocardiaceae</taxon>
        <taxon>Pseudonocardia</taxon>
    </lineage>
</organism>
<feature type="compositionally biased region" description="Polar residues" evidence="6">
    <location>
        <begin position="293"/>
        <end position="303"/>
    </location>
</feature>
<evidence type="ECO:0000313" key="9">
    <source>
        <dbReference type="Proteomes" id="UP001597145"/>
    </source>
</evidence>
<evidence type="ECO:0000313" key="8">
    <source>
        <dbReference type="EMBL" id="MFD1531331.1"/>
    </source>
</evidence>
<dbReference type="InterPro" id="IPR001279">
    <property type="entry name" value="Metallo-B-lactamas"/>
</dbReference>
<evidence type="ECO:0000256" key="4">
    <source>
        <dbReference type="ARBA" id="ARBA00022801"/>
    </source>
</evidence>
<evidence type="ECO:0000256" key="5">
    <source>
        <dbReference type="ARBA" id="ARBA00022833"/>
    </source>
</evidence>
<reference evidence="9" key="1">
    <citation type="journal article" date="2019" name="Int. J. Syst. Evol. Microbiol.">
        <title>The Global Catalogue of Microorganisms (GCM) 10K type strain sequencing project: providing services to taxonomists for standard genome sequencing and annotation.</title>
        <authorList>
            <consortium name="The Broad Institute Genomics Platform"/>
            <consortium name="The Broad Institute Genome Sequencing Center for Infectious Disease"/>
            <person name="Wu L."/>
            <person name="Ma J."/>
        </authorList>
    </citation>
    <scope>NUCLEOTIDE SEQUENCE [LARGE SCALE GENOMIC DNA]</scope>
    <source>
        <strain evidence="9">JCM 12165</strain>
    </source>
</reference>
<dbReference type="Gene3D" id="3.60.15.10">
    <property type="entry name" value="Ribonuclease Z/Hydroxyacylglutathione hydrolase-like"/>
    <property type="match status" value="1"/>
</dbReference>
<evidence type="ECO:0000259" key="7">
    <source>
        <dbReference type="SMART" id="SM00849"/>
    </source>
</evidence>
<dbReference type="InterPro" id="IPR051013">
    <property type="entry name" value="MBL_superfamily_lactonases"/>
</dbReference>
<protein>
    <submittedName>
        <fullName evidence="8">MBL fold metallo-hydrolase</fullName>
    </submittedName>
</protein>
<evidence type="ECO:0000256" key="6">
    <source>
        <dbReference type="SAM" id="MobiDB-lite"/>
    </source>
</evidence>
<comment type="similarity">
    <text evidence="2">Belongs to the metallo-beta-lactamase superfamily.</text>
</comment>
<keyword evidence="4" id="KW-0378">Hydrolase</keyword>
<dbReference type="RefSeq" id="WP_343983823.1">
    <property type="nucleotide sequence ID" value="NZ_BAAAJG010000016.1"/>
</dbReference>
<comment type="cofactor">
    <cofactor evidence="1">
        <name>Zn(2+)</name>
        <dbReference type="ChEBI" id="CHEBI:29105"/>
    </cofactor>
</comment>
<name>A0ABW4FN54_9PSEU</name>
<evidence type="ECO:0000256" key="1">
    <source>
        <dbReference type="ARBA" id="ARBA00001947"/>
    </source>
</evidence>
<sequence length="303" mass="33184">MPYSLWMLEYSRCPAQPLGCIFYGEWSGRTRPFSYSYVYIEGAGRKMLVDVGHDVRTTNKAWHDDNAIVDYQAPDVVLAKVGVRPEDIDTVVLTHAHYDHAGAARWFPNATFYLQRRELESSRWALSQSPLYDSIIAALDPSDVAMLEEMASDGRLVLLDGPLDLQPGLEIRTAWDTHTQGGQYVVLTDHAGERWVITGDAMYSYENAEGIGGSGGYVNIGFGGGSGWDGLRLIDEMVTTVGDTNRLVIVHEPATFTRHPARRYGDGLAVAELVLAPGEPSRVNPPSLAHTPAATSAATLEDS</sequence>
<evidence type="ECO:0000256" key="2">
    <source>
        <dbReference type="ARBA" id="ARBA00007749"/>
    </source>
</evidence>
<dbReference type="InterPro" id="IPR036866">
    <property type="entry name" value="RibonucZ/Hydroxyglut_hydro"/>
</dbReference>
<dbReference type="Pfam" id="PF00753">
    <property type="entry name" value="Lactamase_B"/>
    <property type="match status" value="1"/>
</dbReference>
<dbReference type="Proteomes" id="UP001597145">
    <property type="component" value="Unassembled WGS sequence"/>
</dbReference>